<feature type="compositionally biased region" description="Polar residues" evidence="3">
    <location>
        <begin position="580"/>
        <end position="607"/>
    </location>
</feature>
<feature type="non-terminal residue" evidence="5">
    <location>
        <position position="1"/>
    </location>
</feature>
<protein>
    <recommendedName>
        <fullName evidence="4">ELYS-like domain-containing protein</fullName>
    </recommendedName>
</protein>
<keyword evidence="6" id="KW-1185">Reference proteome</keyword>
<dbReference type="CDD" id="cd23954">
    <property type="entry name" value="AMO1_CTD"/>
    <property type="match status" value="1"/>
</dbReference>
<feature type="non-terminal residue" evidence="5">
    <location>
        <position position="773"/>
    </location>
</feature>
<evidence type="ECO:0000313" key="6">
    <source>
        <dbReference type="Proteomes" id="UP000258309"/>
    </source>
</evidence>
<dbReference type="Pfam" id="PF13934">
    <property type="entry name" value="ELYS"/>
    <property type="match status" value="1"/>
</dbReference>
<proteinExistence type="predicted"/>
<evidence type="ECO:0000256" key="2">
    <source>
        <dbReference type="ARBA" id="ARBA00023242"/>
    </source>
</evidence>
<feature type="domain" description="ELYS-like" evidence="4">
    <location>
        <begin position="37"/>
        <end position="255"/>
    </location>
</feature>
<dbReference type="EMBL" id="NCSJ02000610">
    <property type="protein sequence ID" value="RFU23786.1"/>
    <property type="molecule type" value="Genomic_DNA"/>
</dbReference>
<dbReference type="PANTHER" id="PTHR21099:SF2">
    <property type="entry name" value="SI:CH211-113E8.11"/>
    <property type="match status" value="1"/>
</dbReference>
<dbReference type="InterPro" id="IPR025151">
    <property type="entry name" value="ELYS_dom"/>
</dbReference>
<keyword evidence="2" id="KW-0539">Nucleus</keyword>
<feature type="region of interest" description="Disordered" evidence="3">
    <location>
        <begin position="274"/>
        <end position="311"/>
    </location>
</feature>
<evidence type="ECO:0000256" key="3">
    <source>
        <dbReference type="SAM" id="MobiDB-lite"/>
    </source>
</evidence>
<gene>
    <name evidence="5" type="ORF">B7463_g12552</name>
</gene>
<dbReference type="STRING" id="5539.A0A3E2GRS9"/>
<comment type="subcellular location">
    <subcellularLocation>
        <location evidence="1">Nucleus</location>
    </subcellularLocation>
</comment>
<evidence type="ECO:0000313" key="5">
    <source>
        <dbReference type="EMBL" id="RFU23786.1"/>
    </source>
</evidence>
<organism evidence="5 6">
    <name type="scientific">Scytalidium lignicola</name>
    <name type="common">Hyphomycete</name>
    <dbReference type="NCBI Taxonomy" id="5539"/>
    <lineage>
        <taxon>Eukaryota</taxon>
        <taxon>Fungi</taxon>
        <taxon>Dikarya</taxon>
        <taxon>Ascomycota</taxon>
        <taxon>Pezizomycotina</taxon>
        <taxon>Leotiomycetes</taxon>
        <taxon>Leotiomycetes incertae sedis</taxon>
        <taxon>Scytalidium</taxon>
    </lineage>
</organism>
<feature type="compositionally biased region" description="Polar residues" evidence="3">
    <location>
        <begin position="281"/>
        <end position="311"/>
    </location>
</feature>
<dbReference type="AlphaFoldDB" id="A0A3E2GRS9"/>
<evidence type="ECO:0000256" key="1">
    <source>
        <dbReference type="ARBA" id="ARBA00004123"/>
    </source>
</evidence>
<comment type="caution">
    <text evidence="5">The sequence shown here is derived from an EMBL/GenBank/DDBJ whole genome shotgun (WGS) entry which is preliminary data.</text>
</comment>
<sequence>MLVYQDFDQVFSFNPECQYEKSQIHSIDTHRKKLEGLFIDRVLKLLGIKRPSKIYPPKSNGDLRSLHKAVLESNGADHHKISVLYYILLDFDFLTARRDYSTSFEEKAFLPQKYQIYMQGLWFLDHLDFELALQYLTHPSLIPTFSDEIMQVLVEHSGNGDLALPLAYYHTVRPVLTNPHSIENLFLAIVKRSVTEAFYFSRAQPEHIQRRMFETLVALVLNSSSASTIADQAAELVGLPFTQEEESWFEDYLLHNEGIRKVKDAIMMHNCKFEHPGDRNVPNSNRFTPLQNSDTSSNSRKPYGSYQNGNYNGTRGGLPFARTLPYGLDKDVIITDLTVERPQWILSAYGPGRQAPAQLFGGPVREQSFEEMRLLYYIGVTSGNPEQAIQDANQLRRASEQQIENILHNIDGAISYIIEAENEHPNRIDICKGSPLASLRSNTLAHPERYENSQTGNPFANRAQLPSTSTFGNPSAISSGTFGKPSVADPAVDSFGSISASKTTPQLGVPGTFGQPMVLGQKLNPFGSQATTFSSESLSKTTPAQFPMLAVPSNSFAQQPQPTASSSPSGPRSEAPLLSQPGSSNNDYQKSPYGSNFGSNVLSTQPNPFGPASRMSAGQQGFPGSESMKTKVGINPFTNASTNPITRLSSIDQGHLLGNGNSGQAYPGSNVLSQHHGMEPSISRDSSGRLSIFKGKPVQYRDGIAGILHRDDRWEKIWFSDGPPPYNKDTELDDDAYDENTKAAYLHVLKKGTFRGGVMPLLPPKAEWCSWDF</sequence>
<feature type="region of interest" description="Disordered" evidence="3">
    <location>
        <begin position="555"/>
        <end position="643"/>
    </location>
</feature>
<dbReference type="PANTHER" id="PTHR21099">
    <property type="entry name" value="RAD201"/>
    <property type="match status" value="1"/>
</dbReference>
<accession>A0A3E2GRS9</accession>
<dbReference type="OMA" id="ESWFEDY"/>
<dbReference type="Proteomes" id="UP000258309">
    <property type="component" value="Unassembled WGS sequence"/>
</dbReference>
<evidence type="ECO:0000259" key="4">
    <source>
        <dbReference type="Pfam" id="PF13934"/>
    </source>
</evidence>
<reference evidence="5 6" key="1">
    <citation type="submission" date="2018-05" db="EMBL/GenBank/DDBJ databases">
        <title>Draft genome sequence of Scytalidium lignicola DSM 105466, a ubiquitous saprotrophic fungus.</title>
        <authorList>
            <person name="Buettner E."/>
            <person name="Gebauer A.M."/>
            <person name="Hofrichter M."/>
            <person name="Liers C."/>
            <person name="Kellner H."/>
        </authorList>
    </citation>
    <scope>NUCLEOTIDE SEQUENCE [LARGE SCALE GENOMIC DNA]</scope>
    <source>
        <strain evidence="5 6">DSM 105466</strain>
    </source>
</reference>
<dbReference type="OrthoDB" id="20729at2759"/>
<name>A0A3E2GRS9_SCYLI</name>
<feature type="compositionally biased region" description="Low complexity" evidence="3">
    <location>
        <begin position="555"/>
        <end position="569"/>
    </location>
</feature>
<dbReference type="GO" id="GO:0005634">
    <property type="term" value="C:nucleus"/>
    <property type="evidence" value="ECO:0007669"/>
    <property type="project" value="UniProtKB-SubCell"/>
</dbReference>